<name>A0ABY1QKC0_9BURK</name>
<dbReference type="PANTHER" id="PTHR44591:SF25">
    <property type="entry name" value="CHEMOTAXIS TWO-COMPONENT RESPONSE REGULATOR"/>
    <property type="match status" value="1"/>
</dbReference>
<evidence type="ECO:0000256" key="1">
    <source>
        <dbReference type="ARBA" id="ARBA00022553"/>
    </source>
</evidence>
<gene>
    <name evidence="4" type="ORF">SAMN06295970_11699</name>
</gene>
<keyword evidence="1 2" id="KW-0597">Phosphoprotein</keyword>
<dbReference type="PANTHER" id="PTHR44591">
    <property type="entry name" value="STRESS RESPONSE REGULATOR PROTEIN 1"/>
    <property type="match status" value="1"/>
</dbReference>
<protein>
    <submittedName>
        <fullName evidence="4">Response regulator receiver domain-containing protein</fullName>
    </submittedName>
</protein>
<dbReference type="PROSITE" id="PS50110">
    <property type="entry name" value="RESPONSE_REGULATORY"/>
    <property type="match status" value="1"/>
</dbReference>
<dbReference type="InterPro" id="IPR011006">
    <property type="entry name" value="CheY-like_superfamily"/>
</dbReference>
<dbReference type="InterPro" id="IPR050595">
    <property type="entry name" value="Bact_response_regulator"/>
</dbReference>
<comment type="caution">
    <text evidence="4">The sequence shown here is derived from an EMBL/GenBank/DDBJ whole genome shotgun (WGS) entry which is preliminary data.</text>
</comment>
<dbReference type="EMBL" id="FXUL01000016">
    <property type="protein sequence ID" value="SMP70820.1"/>
    <property type="molecule type" value="Genomic_DNA"/>
</dbReference>
<sequence length="130" mass="13636">MEEAHPHAGPPPLGEVLVVDDSPVERMLATAVLRKLGFSVTCAASAEQALARMASHRFALAICDISLPGMDGLALLAAMRQRPPAPPCIVLSAHDDALHADAALRAGASAYLVKPLRLESLRAALGRLFP</sequence>
<evidence type="ECO:0000256" key="2">
    <source>
        <dbReference type="PROSITE-ProRule" id="PRU00169"/>
    </source>
</evidence>
<evidence type="ECO:0000313" key="5">
    <source>
        <dbReference type="Proteomes" id="UP001158049"/>
    </source>
</evidence>
<dbReference type="SMART" id="SM00448">
    <property type="entry name" value="REC"/>
    <property type="match status" value="1"/>
</dbReference>
<dbReference type="SUPFAM" id="SSF52172">
    <property type="entry name" value="CheY-like"/>
    <property type="match status" value="1"/>
</dbReference>
<evidence type="ECO:0000313" key="4">
    <source>
        <dbReference type="EMBL" id="SMP70820.1"/>
    </source>
</evidence>
<dbReference type="InterPro" id="IPR001789">
    <property type="entry name" value="Sig_transdc_resp-reg_receiver"/>
</dbReference>
<dbReference type="RefSeq" id="WP_283443869.1">
    <property type="nucleotide sequence ID" value="NZ_FXUL01000016.1"/>
</dbReference>
<keyword evidence="5" id="KW-1185">Reference proteome</keyword>
<reference evidence="4 5" key="1">
    <citation type="submission" date="2017-05" db="EMBL/GenBank/DDBJ databases">
        <authorList>
            <person name="Varghese N."/>
            <person name="Submissions S."/>
        </authorList>
    </citation>
    <scope>NUCLEOTIDE SEQUENCE [LARGE SCALE GENOMIC DNA]</scope>
    <source>
        <strain evidence="4 5">DSM 26001</strain>
    </source>
</reference>
<dbReference type="Gene3D" id="3.40.50.2300">
    <property type="match status" value="1"/>
</dbReference>
<accession>A0ABY1QKC0</accession>
<dbReference type="Pfam" id="PF00072">
    <property type="entry name" value="Response_reg"/>
    <property type="match status" value="1"/>
</dbReference>
<proteinExistence type="predicted"/>
<feature type="domain" description="Response regulatory" evidence="3">
    <location>
        <begin position="15"/>
        <end position="129"/>
    </location>
</feature>
<feature type="modified residue" description="4-aspartylphosphate" evidence="2">
    <location>
        <position position="64"/>
    </location>
</feature>
<dbReference type="CDD" id="cd00156">
    <property type="entry name" value="REC"/>
    <property type="match status" value="1"/>
</dbReference>
<evidence type="ECO:0000259" key="3">
    <source>
        <dbReference type="PROSITE" id="PS50110"/>
    </source>
</evidence>
<organism evidence="4 5">
    <name type="scientific">Noviherbaspirillum suwonense</name>
    <dbReference type="NCBI Taxonomy" id="1224511"/>
    <lineage>
        <taxon>Bacteria</taxon>
        <taxon>Pseudomonadati</taxon>
        <taxon>Pseudomonadota</taxon>
        <taxon>Betaproteobacteria</taxon>
        <taxon>Burkholderiales</taxon>
        <taxon>Oxalobacteraceae</taxon>
        <taxon>Noviherbaspirillum</taxon>
    </lineage>
</organism>
<dbReference type="Proteomes" id="UP001158049">
    <property type="component" value="Unassembled WGS sequence"/>
</dbReference>